<dbReference type="GO" id="GO:0003735">
    <property type="term" value="F:structural constituent of ribosome"/>
    <property type="evidence" value="ECO:0007669"/>
    <property type="project" value="TreeGrafter"/>
</dbReference>
<comment type="caution">
    <text evidence="8">The sequence shown here is derived from an EMBL/GenBank/DDBJ whole genome shotgun (WGS) entry which is preliminary data.</text>
</comment>
<dbReference type="STRING" id="6689.A0A3R7Q9D9"/>
<keyword evidence="5" id="KW-0496">Mitochondrion</keyword>
<evidence type="ECO:0000256" key="7">
    <source>
        <dbReference type="ARBA" id="ARBA00035140"/>
    </source>
</evidence>
<dbReference type="AlphaFoldDB" id="A0A3R7Q9D9"/>
<name>A0A3R7Q9D9_PENVA</name>
<protein>
    <recommendedName>
        <fullName evidence="7">Small ribosomal subunit protein mS29</fullName>
    </recommendedName>
</protein>
<comment type="subcellular location">
    <subcellularLocation>
        <location evidence="1">Mitochondrion</location>
    </subcellularLocation>
</comment>
<dbReference type="EMBL" id="QCYY01002234">
    <property type="protein sequence ID" value="ROT71875.1"/>
    <property type="molecule type" value="Genomic_DNA"/>
</dbReference>
<keyword evidence="6" id="KW-0687">Ribonucleoprotein</keyword>
<dbReference type="Pfam" id="PF10236">
    <property type="entry name" value="DAP3"/>
    <property type="match status" value="1"/>
</dbReference>
<sequence>MAGIMARRILRILPELRSTSLLQAKNVQHHLPLCWNSHAVLEQITAPRTSISQPSLHTKDHLGLWYKIEPEVLKQLYSLGGIPRKYAVQCTTFNETCLMVREPAVTVIDLIKRSNLSLPPNKFMLSSKWRRDVKEVVPSTSVPGRFDHPLQAALWLQHFRSQNSELLKTLQLETSMTYTWTRRESTEAGSPLMALVEQGVNRARYASDCIMALTTEIKKYATDGRCKVAVVVDGINTFYCPNSFYRREDRTKNGVVVGAIDGLANDAGRRESHLPRYLLRRKGWEKLDPFIPIPVSNYNELEMESVINYYVDRHWLQTVNGASAEGRKELVALSGYNPMTLMQVCNAI</sequence>
<keyword evidence="9" id="KW-1185">Reference proteome</keyword>
<dbReference type="OrthoDB" id="274828at2759"/>
<gene>
    <name evidence="8" type="ORF">C7M84_009759</name>
</gene>
<reference evidence="8 9" key="1">
    <citation type="submission" date="2018-04" db="EMBL/GenBank/DDBJ databases">
        <authorList>
            <person name="Zhang X."/>
            <person name="Yuan J."/>
            <person name="Li F."/>
            <person name="Xiang J."/>
        </authorList>
    </citation>
    <scope>NUCLEOTIDE SEQUENCE [LARGE SCALE GENOMIC DNA]</scope>
    <source>
        <tissue evidence="8">Muscle</tissue>
    </source>
</reference>
<comment type="similarity">
    <text evidence="2">Belongs to the mitochondrion-specific ribosomal protein mS29 family.</text>
</comment>
<evidence type="ECO:0000256" key="2">
    <source>
        <dbReference type="ARBA" id="ARBA00009863"/>
    </source>
</evidence>
<evidence type="ECO:0000256" key="6">
    <source>
        <dbReference type="ARBA" id="ARBA00023274"/>
    </source>
</evidence>
<evidence type="ECO:0000313" key="9">
    <source>
        <dbReference type="Proteomes" id="UP000283509"/>
    </source>
</evidence>
<dbReference type="GO" id="GO:0005763">
    <property type="term" value="C:mitochondrial small ribosomal subunit"/>
    <property type="evidence" value="ECO:0007669"/>
    <property type="project" value="TreeGrafter"/>
</dbReference>
<dbReference type="PANTHER" id="PTHR12810:SF0">
    <property type="entry name" value="SMALL RIBOSOMAL SUBUNIT PROTEIN MS29"/>
    <property type="match status" value="1"/>
</dbReference>
<organism evidence="8 9">
    <name type="scientific">Penaeus vannamei</name>
    <name type="common">Whiteleg shrimp</name>
    <name type="synonym">Litopenaeus vannamei</name>
    <dbReference type="NCBI Taxonomy" id="6689"/>
    <lineage>
        <taxon>Eukaryota</taxon>
        <taxon>Metazoa</taxon>
        <taxon>Ecdysozoa</taxon>
        <taxon>Arthropoda</taxon>
        <taxon>Crustacea</taxon>
        <taxon>Multicrustacea</taxon>
        <taxon>Malacostraca</taxon>
        <taxon>Eumalacostraca</taxon>
        <taxon>Eucarida</taxon>
        <taxon>Decapoda</taxon>
        <taxon>Dendrobranchiata</taxon>
        <taxon>Penaeoidea</taxon>
        <taxon>Penaeidae</taxon>
        <taxon>Penaeus</taxon>
    </lineage>
</organism>
<evidence type="ECO:0000256" key="1">
    <source>
        <dbReference type="ARBA" id="ARBA00004173"/>
    </source>
</evidence>
<proteinExistence type="inferred from homology"/>
<dbReference type="PANTHER" id="PTHR12810">
    <property type="entry name" value="MITOCHONDRIAL 28S RIBOSOMAL PROTEIN S29"/>
    <property type="match status" value="1"/>
</dbReference>
<reference evidence="8 9" key="2">
    <citation type="submission" date="2019-01" db="EMBL/GenBank/DDBJ databases">
        <title>The decoding of complex shrimp genome reveals the adaptation for benthos swimmer, frequently molting mechanism and breeding impact on genome.</title>
        <authorList>
            <person name="Sun Y."/>
            <person name="Gao Y."/>
            <person name="Yu Y."/>
        </authorList>
    </citation>
    <scope>NUCLEOTIDE SEQUENCE [LARGE SCALE GENOMIC DNA]</scope>
    <source>
        <tissue evidence="8">Muscle</tissue>
    </source>
</reference>
<dbReference type="InterPro" id="IPR019368">
    <property type="entry name" value="Ribosomal_mS29"/>
</dbReference>
<evidence type="ECO:0000313" key="8">
    <source>
        <dbReference type="EMBL" id="ROT71875.1"/>
    </source>
</evidence>
<evidence type="ECO:0000256" key="5">
    <source>
        <dbReference type="ARBA" id="ARBA00023128"/>
    </source>
</evidence>
<dbReference type="Proteomes" id="UP000283509">
    <property type="component" value="Unassembled WGS sequence"/>
</dbReference>
<keyword evidence="3" id="KW-0809">Transit peptide</keyword>
<keyword evidence="4 8" id="KW-0689">Ribosomal protein</keyword>
<accession>A0A3R7Q9D9</accession>
<evidence type="ECO:0000256" key="3">
    <source>
        <dbReference type="ARBA" id="ARBA00022946"/>
    </source>
</evidence>
<evidence type="ECO:0000256" key="4">
    <source>
        <dbReference type="ARBA" id="ARBA00022980"/>
    </source>
</evidence>